<protein>
    <recommendedName>
        <fullName evidence="4">YbjN domain-containing protein</fullName>
    </recommendedName>
</protein>
<reference evidence="2 3" key="1">
    <citation type="submission" date="2016-08" db="EMBL/GenBank/DDBJ databases">
        <title>Analysis of Carbohydrate Active Enzymes in Thermogemmatispora T81 Reveals Carbohydrate Degradation Ability.</title>
        <authorList>
            <person name="Tomazini A."/>
            <person name="Lal S."/>
            <person name="Stott M."/>
            <person name="Henrissat B."/>
            <person name="Polikarpov I."/>
            <person name="Sparling R."/>
            <person name="Levin D.B."/>
        </authorList>
    </citation>
    <scope>NUCLEOTIDE SEQUENCE [LARGE SCALE GENOMIC DNA]</scope>
    <source>
        <strain evidence="2 3">T81</strain>
    </source>
</reference>
<gene>
    <name evidence="2" type="ORF">A4R35_07260</name>
</gene>
<dbReference type="EMBL" id="MCIF01000002">
    <property type="protein sequence ID" value="RAQ95329.1"/>
    <property type="molecule type" value="Genomic_DNA"/>
</dbReference>
<evidence type="ECO:0000256" key="1">
    <source>
        <dbReference type="SAM" id="MobiDB-lite"/>
    </source>
</evidence>
<proteinExistence type="predicted"/>
<dbReference type="AlphaFoldDB" id="A0A328VEJ8"/>
<accession>A0A328VEJ8</accession>
<sequence length="221" mass="25035">MSEDFRITDVVSYLTRLGLRVASVDERQGVAELVFHDELGQWQLLIILQAGPPLGRRLLFIVPHLSILPQRRRRSCLEALMSLNYTLPLGRFGLDLEDGEVRFSASLYLGEERLSLPAFRQHLEGVIQTIVIYHSLLPRIIYGHCTARAALTACEQAFLESYEGERLFWQERPGSEQGLTQDETETDASPSAPELDAAEVLAEIRRMLQEGQGQERDDDLD</sequence>
<evidence type="ECO:0008006" key="4">
    <source>
        <dbReference type="Google" id="ProtNLM"/>
    </source>
</evidence>
<evidence type="ECO:0000313" key="2">
    <source>
        <dbReference type="EMBL" id="RAQ95329.1"/>
    </source>
</evidence>
<dbReference type="RefSeq" id="WP_112427971.1">
    <property type="nucleotide sequence ID" value="NZ_MCIF01000002.1"/>
</dbReference>
<dbReference type="OrthoDB" id="159988at2"/>
<dbReference type="Proteomes" id="UP000248706">
    <property type="component" value="Unassembled WGS sequence"/>
</dbReference>
<feature type="region of interest" description="Disordered" evidence="1">
    <location>
        <begin position="174"/>
        <end position="194"/>
    </location>
</feature>
<evidence type="ECO:0000313" key="3">
    <source>
        <dbReference type="Proteomes" id="UP000248706"/>
    </source>
</evidence>
<name>A0A328VEJ8_9CHLR</name>
<comment type="caution">
    <text evidence="2">The sequence shown here is derived from an EMBL/GenBank/DDBJ whole genome shotgun (WGS) entry which is preliminary data.</text>
</comment>
<keyword evidence="3" id="KW-1185">Reference proteome</keyword>
<organism evidence="2 3">
    <name type="scientific">Thermogemmatispora tikiterensis</name>
    <dbReference type="NCBI Taxonomy" id="1825093"/>
    <lineage>
        <taxon>Bacteria</taxon>
        <taxon>Bacillati</taxon>
        <taxon>Chloroflexota</taxon>
        <taxon>Ktedonobacteria</taxon>
        <taxon>Thermogemmatisporales</taxon>
        <taxon>Thermogemmatisporaceae</taxon>
        <taxon>Thermogemmatispora</taxon>
    </lineage>
</organism>